<organism evidence="1 2">
    <name type="scientific">Dactylonectria estremocensis</name>
    <dbReference type="NCBI Taxonomy" id="1079267"/>
    <lineage>
        <taxon>Eukaryota</taxon>
        <taxon>Fungi</taxon>
        <taxon>Dikarya</taxon>
        <taxon>Ascomycota</taxon>
        <taxon>Pezizomycotina</taxon>
        <taxon>Sordariomycetes</taxon>
        <taxon>Hypocreomycetidae</taxon>
        <taxon>Hypocreales</taxon>
        <taxon>Nectriaceae</taxon>
        <taxon>Dactylonectria</taxon>
    </lineage>
</organism>
<proteinExistence type="predicted"/>
<dbReference type="EMBL" id="JAGMUU010000014">
    <property type="protein sequence ID" value="KAH7139606.1"/>
    <property type="molecule type" value="Genomic_DNA"/>
</dbReference>
<keyword evidence="2" id="KW-1185">Reference proteome</keyword>
<name>A0A9P9J194_9HYPO</name>
<dbReference type="Proteomes" id="UP000717696">
    <property type="component" value="Unassembled WGS sequence"/>
</dbReference>
<reference evidence="1" key="1">
    <citation type="journal article" date="2021" name="Nat. Commun.">
        <title>Genetic determinants of endophytism in the Arabidopsis root mycobiome.</title>
        <authorList>
            <person name="Mesny F."/>
            <person name="Miyauchi S."/>
            <person name="Thiergart T."/>
            <person name="Pickel B."/>
            <person name="Atanasova L."/>
            <person name="Karlsson M."/>
            <person name="Huettel B."/>
            <person name="Barry K.W."/>
            <person name="Haridas S."/>
            <person name="Chen C."/>
            <person name="Bauer D."/>
            <person name="Andreopoulos W."/>
            <person name="Pangilinan J."/>
            <person name="LaButti K."/>
            <person name="Riley R."/>
            <person name="Lipzen A."/>
            <person name="Clum A."/>
            <person name="Drula E."/>
            <person name="Henrissat B."/>
            <person name="Kohler A."/>
            <person name="Grigoriev I.V."/>
            <person name="Martin F.M."/>
            <person name="Hacquard S."/>
        </authorList>
    </citation>
    <scope>NUCLEOTIDE SEQUENCE</scope>
    <source>
        <strain evidence="1">MPI-CAGE-AT-0021</strain>
    </source>
</reference>
<comment type="caution">
    <text evidence="1">The sequence shown here is derived from an EMBL/GenBank/DDBJ whole genome shotgun (WGS) entry which is preliminary data.</text>
</comment>
<sequence length="225" mass="25094">MLEEVVEANPVFMLTESCVVSDDPTADPVDEDDVTGYGLIQRGLAGGGTAEPGLLEALRGRLESLIWTRLEGRAIKDAGLVYAPRPKAKDFGRRYEIFKALKDRGVTGLHIKQIVRPAVEDGTHTSISDKRIARWVADFNLLKRQSASCKHRYSYEACRFTQMDMEASSSIGQQENTNYVALAGEIERGYEQSCNGVQDPPKLSVILTPFRHGRIFYNLRRSSVN</sequence>
<gene>
    <name evidence="1" type="ORF">B0J13DRAFT_624445</name>
</gene>
<protein>
    <submittedName>
        <fullName evidence="1">Uncharacterized protein</fullName>
    </submittedName>
</protein>
<evidence type="ECO:0000313" key="2">
    <source>
        <dbReference type="Proteomes" id="UP000717696"/>
    </source>
</evidence>
<evidence type="ECO:0000313" key="1">
    <source>
        <dbReference type="EMBL" id="KAH7139606.1"/>
    </source>
</evidence>
<accession>A0A9P9J194</accession>
<dbReference type="AlphaFoldDB" id="A0A9P9J194"/>